<evidence type="ECO:0000256" key="6">
    <source>
        <dbReference type="ARBA" id="ARBA00023203"/>
    </source>
</evidence>
<dbReference type="RefSeq" id="XP_070458577.1">
    <property type="nucleotide sequence ID" value="XM_070602476.1"/>
</dbReference>
<feature type="region of interest" description="Disordered" evidence="9">
    <location>
        <begin position="156"/>
        <end position="179"/>
    </location>
</feature>
<organism evidence="11 12">
    <name type="scientific">Equus przewalskii</name>
    <name type="common">Przewalski's horse</name>
    <name type="synonym">Equus caballus przewalskii</name>
    <dbReference type="NCBI Taxonomy" id="9798"/>
    <lineage>
        <taxon>Eukaryota</taxon>
        <taxon>Metazoa</taxon>
        <taxon>Chordata</taxon>
        <taxon>Craniata</taxon>
        <taxon>Vertebrata</taxon>
        <taxon>Euteleostomi</taxon>
        <taxon>Mammalia</taxon>
        <taxon>Eutheria</taxon>
        <taxon>Laurasiatheria</taxon>
        <taxon>Perissodactyla</taxon>
        <taxon>Equidae</taxon>
        <taxon>Equus</taxon>
    </lineage>
</organism>
<keyword evidence="7" id="KW-0206">Cytoskeleton</keyword>
<keyword evidence="5" id="KW-0729">SH3-binding</keyword>
<accession>A0ABM4N0V4</accession>
<dbReference type="PROSITE" id="PS50229">
    <property type="entry name" value="WH1"/>
    <property type="match status" value="1"/>
</dbReference>
<feature type="region of interest" description="Disordered" evidence="9">
    <location>
        <begin position="217"/>
        <end position="239"/>
    </location>
</feature>
<evidence type="ECO:0000256" key="8">
    <source>
        <dbReference type="ARBA" id="ARBA00023273"/>
    </source>
</evidence>
<evidence type="ECO:0000256" key="9">
    <source>
        <dbReference type="SAM" id="MobiDB-lite"/>
    </source>
</evidence>
<evidence type="ECO:0000313" key="12">
    <source>
        <dbReference type="RefSeq" id="XP_070458577.1"/>
    </source>
</evidence>
<feature type="compositionally biased region" description="Polar residues" evidence="9">
    <location>
        <begin position="494"/>
        <end position="506"/>
    </location>
</feature>
<dbReference type="Gene3D" id="1.20.5.1160">
    <property type="entry name" value="Vasodilator-stimulated phosphoprotein"/>
    <property type="match status" value="1"/>
</dbReference>
<comment type="subcellular location">
    <subcellularLocation>
        <location evidence="2">Cell projection</location>
        <location evidence="2">Lamellipodium</location>
    </subcellularLocation>
    <subcellularLocation>
        <location evidence="1">Cytoplasm</location>
        <location evidence="1">Cytoskeleton</location>
    </subcellularLocation>
</comment>
<dbReference type="InterPro" id="IPR011993">
    <property type="entry name" value="PH-like_dom_sf"/>
</dbReference>
<evidence type="ECO:0000256" key="5">
    <source>
        <dbReference type="ARBA" id="ARBA00023036"/>
    </source>
</evidence>
<dbReference type="Proteomes" id="UP001652662">
    <property type="component" value="Chromosome 31"/>
</dbReference>
<keyword evidence="8" id="KW-0966">Cell projection</keyword>
<name>A0ABM4N0V4_EQUPR</name>
<dbReference type="PANTHER" id="PTHR11202">
    <property type="entry name" value="SPROUTY-RELATED, EVH1 DOMAIN-CONTAINING PROTEIN FAMILY MEMBER"/>
    <property type="match status" value="1"/>
</dbReference>
<evidence type="ECO:0000259" key="10">
    <source>
        <dbReference type="PROSITE" id="PS50229"/>
    </source>
</evidence>
<feature type="compositionally biased region" description="Polar residues" evidence="9">
    <location>
        <begin position="290"/>
        <end position="318"/>
    </location>
</feature>
<gene>
    <name evidence="12" type="primary">ENAH</name>
</gene>
<evidence type="ECO:0000256" key="1">
    <source>
        <dbReference type="ARBA" id="ARBA00004245"/>
    </source>
</evidence>
<feature type="compositionally biased region" description="Polar residues" evidence="9">
    <location>
        <begin position="429"/>
        <end position="443"/>
    </location>
</feature>
<dbReference type="SMART" id="SM00461">
    <property type="entry name" value="WH1"/>
    <property type="match status" value="1"/>
</dbReference>
<feature type="compositionally biased region" description="Polar residues" evidence="9">
    <location>
        <begin position="156"/>
        <end position="169"/>
    </location>
</feature>
<dbReference type="Gene3D" id="2.30.29.30">
    <property type="entry name" value="Pleckstrin-homology domain (PH domain)/Phosphotyrosine-binding domain (PTB)"/>
    <property type="match status" value="1"/>
</dbReference>
<reference evidence="12" key="1">
    <citation type="submission" date="2025-08" db="UniProtKB">
        <authorList>
            <consortium name="RefSeq"/>
        </authorList>
    </citation>
    <scope>IDENTIFICATION</scope>
    <source>
        <tissue evidence="12">Blood</tissue>
    </source>
</reference>
<feature type="compositionally biased region" description="Gly residues" evidence="9">
    <location>
        <begin position="447"/>
        <end position="458"/>
    </location>
</feature>
<feature type="domain" description="WH1" evidence="10">
    <location>
        <begin position="12"/>
        <end position="125"/>
    </location>
</feature>
<dbReference type="InterPro" id="IPR000697">
    <property type="entry name" value="WH1/EVH1_dom"/>
</dbReference>
<comment type="similarity">
    <text evidence="3">Belongs to the Ena/VASP family.</text>
</comment>
<evidence type="ECO:0000256" key="7">
    <source>
        <dbReference type="ARBA" id="ARBA00023212"/>
    </source>
</evidence>
<feature type="compositionally biased region" description="Polar residues" evidence="9">
    <location>
        <begin position="532"/>
        <end position="543"/>
    </location>
</feature>
<dbReference type="SUPFAM" id="SSF50729">
    <property type="entry name" value="PH domain-like"/>
    <property type="match status" value="1"/>
</dbReference>
<keyword evidence="4" id="KW-0963">Cytoplasm</keyword>
<evidence type="ECO:0000313" key="11">
    <source>
        <dbReference type="Proteomes" id="UP001652662"/>
    </source>
</evidence>
<dbReference type="GeneID" id="103556271"/>
<dbReference type="InterPro" id="IPR038023">
    <property type="entry name" value="VASP_sf"/>
</dbReference>
<dbReference type="PANTHER" id="PTHR11202:SF1">
    <property type="entry name" value="PROTEIN ENABLED HOMOLOG"/>
    <property type="match status" value="1"/>
</dbReference>
<feature type="compositionally biased region" description="Pro residues" evidence="9">
    <location>
        <begin position="325"/>
        <end position="338"/>
    </location>
</feature>
<protein>
    <submittedName>
        <fullName evidence="12">Protein enabled homolog isoform X12</fullName>
    </submittedName>
</protein>
<evidence type="ECO:0000256" key="3">
    <source>
        <dbReference type="ARBA" id="ARBA00009785"/>
    </source>
</evidence>
<feature type="region of interest" description="Disordered" evidence="9">
    <location>
        <begin position="417"/>
        <end position="548"/>
    </location>
</feature>
<feature type="region of interest" description="Disordered" evidence="9">
    <location>
        <begin position="254"/>
        <end position="397"/>
    </location>
</feature>
<dbReference type="Pfam" id="PF08776">
    <property type="entry name" value="VASP_tetra"/>
    <property type="match status" value="1"/>
</dbReference>
<evidence type="ECO:0000256" key="2">
    <source>
        <dbReference type="ARBA" id="ARBA00004510"/>
    </source>
</evidence>
<dbReference type="PRINTS" id="PR01217">
    <property type="entry name" value="PRICHEXTENSN"/>
</dbReference>
<dbReference type="Pfam" id="PF00568">
    <property type="entry name" value="WH1"/>
    <property type="match status" value="1"/>
</dbReference>
<keyword evidence="6" id="KW-0009">Actin-binding</keyword>
<dbReference type="SUPFAM" id="SSF118370">
    <property type="entry name" value="Vasodilator-stimulated phosphoprotein, VASP, tetramerisation domain"/>
    <property type="match status" value="1"/>
</dbReference>
<dbReference type="InterPro" id="IPR014885">
    <property type="entry name" value="VASP_tetra"/>
</dbReference>
<sequence length="585" mass="64829">MGRGSRMEACMLLGNSEQSICQARAAVMVYDDANKKWVPAGGSTGFSRVHIYHHTGNNTFRVVGRKIQDHQVVINCAIPKGLKYNQATQTFHQWRDARQVYGLNFGSKEDANVFASAMMHALEVLNSQETAQSKVTATQDSTNLRCIFCGPTLPRQNSQLPAQVQNGPSQEELEIQRRQLQEQQRQKELERERLERERMERERLERERLERERLERERLEQEQLERERQERERQERQERLERERLERERLERLDRERQERERQEQLEREQLEWERERRVSNAAAPASVETPLNSVLGDSSASEPGLQAASQPAETPAQQGIVLGPPAPPPPPPLPPGPAQASATLPPPPGPPPPPPLPSSGPPPPPPPPPLPNQVPPPPPPPPAPPLPASGFFAASMSEDNRPLTGLAAAIAGAKLRKVSRMEDASVPSGGSTIGVNSASSKTDSGRGNGPLPLGGSGLMEEMSALLARRRRIAEKGSTIDTDQKEDKNEDSEPVTSKASSTSTPEPTRKPWERTNTMNGSKSPVISRPKSAPSSQPSANGVQTEGLDYDRLKQDILDEMRKELTKLKEELIDAIRQELSKSNTA</sequence>
<feature type="compositionally biased region" description="Pro residues" evidence="9">
    <location>
        <begin position="345"/>
        <end position="388"/>
    </location>
</feature>
<evidence type="ECO:0000256" key="4">
    <source>
        <dbReference type="ARBA" id="ARBA00022490"/>
    </source>
</evidence>
<proteinExistence type="inferred from homology"/>
<dbReference type="CDD" id="cd22185">
    <property type="entry name" value="WH2_hVASP-like"/>
    <property type="match status" value="1"/>
</dbReference>
<keyword evidence="11" id="KW-1185">Reference proteome</keyword>
<feature type="compositionally biased region" description="Basic and acidic residues" evidence="9">
    <location>
        <begin position="254"/>
        <end position="279"/>
    </location>
</feature>
<dbReference type="CDD" id="cd01207">
    <property type="entry name" value="EVH1_Ena_VASP-like"/>
    <property type="match status" value="1"/>
</dbReference>
<feature type="compositionally biased region" description="Polar residues" evidence="9">
    <location>
        <begin position="514"/>
        <end position="524"/>
    </location>
</feature>